<feature type="domain" description="Ferrous iron transporter FeoA-like" evidence="2">
    <location>
        <begin position="13"/>
        <end position="89"/>
    </location>
</feature>
<dbReference type="PANTHER" id="PTHR42954">
    <property type="entry name" value="FE(2+) TRANSPORT PROTEIN A"/>
    <property type="match status" value="1"/>
</dbReference>
<sequence>MTIAKDPTTAPSASLLTLAYNEQALVRAVQATSLHDPIARRLRELGFVPGEPVRIVAKGPVGADPLLIQIGFTRFALRRAEAARVLVETAL</sequence>
<keyword evidence="1" id="KW-0408">Iron</keyword>
<dbReference type="InterPro" id="IPR008988">
    <property type="entry name" value="Transcriptional_repressor_C"/>
</dbReference>
<dbReference type="EMBL" id="QANS01000001">
    <property type="protein sequence ID" value="PTU32967.1"/>
    <property type="molecule type" value="Genomic_DNA"/>
</dbReference>
<dbReference type="Gene3D" id="2.30.30.90">
    <property type="match status" value="1"/>
</dbReference>
<dbReference type="OrthoDB" id="559009at2"/>
<dbReference type="InterPro" id="IPR007167">
    <property type="entry name" value="Fe-transptr_FeoA-like"/>
</dbReference>
<evidence type="ECO:0000256" key="1">
    <source>
        <dbReference type="ARBA" id="ARBA00023004"/>
    </source>
</evidence>
<accession>A0A2T5MK56</accession>
<keyword evidence="4" id="KW-1185">Reference proteome</keyword>
<evidence type="ECO:0000313" key="3">
    <source>
        <dbReference type="EMBL" id="PTU32967.1"/>
    </source>
</evidence>
<gene>
    <name evidence="3" type="ORF">CJD38_02310</name>
</gene>
<evidence type="ECO:0000259" key="2">
    <source>
        <dbReference type="SMART" id="SM00899"/>
    </source>
</evidence>
<dbReference type="SMART" id="SM00899">
    <property type="entry name" value="FeoA"/>
    <property type="match status" value="1"/>
</dbReference>
<reference evidence="3 4" key="1">
    <citation type="submission" date="2018-04" db="EMBL/GenBank/DDBJ databases">
        <title>Novel species isolated from glacier.</title>
        <authorList>
            <person name="Liu Q."/>
            <person name="Xin Y.-H."/>
        </authorList>
    </citation>
    <scope>NUCLEOTIDE SEQUENCE [LARGE SCALE GENOMIC DNA]</scope>
    <source>
        <strain evidence="3 4">GT1R17</strain>
    </source>
</reference>
<comment type="caution">
    <text evidence="3">The sequence shown here is derived from an EMBL/GenBank/DDBJ whole genome shotgun (WGS) entry which is preliminary data.</text>
</comment>
<dbReference type="AlphaFoldDB" id="A0A2T5MK56"/>
<organism evidence="3 4">
    <name type="scientific">Stenotrophobium rhamnosiphilum</name>
    <dbReference type="NCBI Taxonomy" id="2029166"/>
    <lineage>
        <taxon>Bacteria</taxon>
        <taxon>Pseudomonadati</taxon>
        <taxon>Pseudomonadota</taxon>
        <taxon>Gammaproteobacteria</taxon>
        <taxon>Nevskiales</taxon>
        <taxon>Nevskiaceae</taxon>
        <taxon>Stenotrophobium</taxon>
    </lineage>
</organism>
<dbReference type="GO" id="GO:0046914">
    <property type="term" value="F:transition metal ion binding"/>
    <property type="evidence" value="ECO:0007669"/>
    <property type="project" value="InterPro"/>
</dbReference>
<dbReference type="PANTHER" id="PTHR42954:SF2">
    <property type="entry name" value="FE(2+) TRANSPORT PROTEIN A"/>
    <property type="match status" value="1"/>
</dbReference>
<protein>
    <submittedName>
        <fullName evidence="3">Ferrous iron transport protein A</fullName>
    </submittedName>
</protein>
<dbReference type="SUPFAM" id="SSF50037">
    <property type="entry name" value="C-terminal domain of transcriptional repressors"/>
    <property type="match status" value="1"/>
</dbReference>
<dbReference type="RefSeq" id="WP_107938675.1">
    <property type="nucleotide sequence ID" value="NZ_QANS01000001.1"/>
</dbReference>
<proteinExistence type="predicted"/>
<name>A0A2T5MK56_9GAMM</name>
<dbReference type="InterPro" id="IPR038157">
    <property type="entry name" value="FeoA_core_dom"/>
</dbReference>
<dbReference type="Proteomes" id="UP000244248">
    <property type="component" value="Unassembled WGS sequence"/>
</dbReference>
<evidence type="ECO:0000313" key="4">
    <source>
        <dbReference type="Proteomes" id="UP000244248"/>
    </source>
</evidence>
<dbReference type="Pfam" id="PF04023">
    <property type="entry name" value="FeoA"/>
    <property type="match status" value="1"/>
</dbReference>
<dbReference type="InterPro" id="IPR052713">
    <property type="entry name" value="FeoA"/>
</dbReference>